<dbReference type="Proteomes" id="UP001199260">
    <property type="component" value="Unassembled WGS sequence"/>
</dbReference>
<dbReference type="RefSeq" id="WP_230774113.1">
    <property type="nucleotide sequence ID" value="NZ_JAJNCT010000009.1"/>
</dbReference>
<reference evidence="2 3" key="1">
    <citation type="submission" date="2021-11" db="EMBL/GenBank/DDBJ databases">
        <title>Genome sequence.</title>
        <authorList>
            <person name="Sun Q."/>
        </authorList>
    </citation>
    <scope>NUCLEOTIDE SEQUENCE [LARGE SCALE GENOMIC DNA]</scope>
    <source>
        <strain evidence="2 3">KCTC 12005</strain>
    </source>
</reference>
<dbReference type="EMBL" id="JAJNCT010000009">
    <property type="protein sequence ID" value="MCD2165443.1"/>
    <property type="molecule type" value="Genomic_DNA"/>
</dbReference>
<gene>
    <name evidence="2" type="ORF">LPW39_09875</name>
</gene>
<accession>A0AAW4XUY0</accession>
<dbReference type="AlphaFoldDB" id="A0AAW4XUY0"/>
<organism evidence="2 3">
    <name type="scientific">Comamonas koreensis</name>
    <dbReference type="NCBI Taxonomy" id="160825"/>
    <lineage>
        <taxon>Bacteria</taxon>
        <taxon>Pseudomonadati</taxon>
        <taxon>Pseudomonadota</taxon>
        <taxon>Betaproteobacteria</taxon>
        <taxon>Burkholderiales</taxon>
        <taxon>Comamonadaceae</taxon>
        <taxon>Comamonas</taxon>
    </lineage>
</organism>
<name>A0AAW4XUY0_9BURK</name>
<feature type="chain" id="PRO_5043666448" evidence="1">
    <location>
        <begin position="23"/>
        <end position="359"/>
    </location>
</feature>
<comment type="caution">
    <text evidence="2">The sequence shown here is derived from an EMBL/GenBank/DDBJ whole genome shotgun (WGS) entry which is preliminary data.</text>
</comment>
<evidence type="ECO:0000313" key="2">
    <source>
        <dbReference type="EMBL" id="MCD2165443.1"/>
    </source>
</evidence>
<evidence type="ECO:0000313" key="3">
    <source>
        <dbReference type="Proteomes" id="UP001199260"/>
    </source>
</evidence>
<feature type="signal peptide" evidence="1">
    <location>
        <begin position="1"/>
        <end position="22"/>
    </location>
</feature>
<proteinExistence type="predicted"/>
<sequence>MKKLHLALTASALVIACQLTHAKGWVDVAQHDRFAGWACKSGSAQMVDVHIYANGRIIGAGKAGNRREDAVKNVCGSTSHFHGFDVPLATPAHMLDGTMKDIIIYAIYNDGFHEKLDNTPIKVQFPHGGNSTPPPANFGDIVGRDLDVSGLGYVGHIGVWDGEMVVEAIGFKDARNTIKRTPWSAYNSNPTKWQTISPVTINVRHKYCHAKECLLTELENGNLVSMTGSTHGVREMAAKSAYVKFLIGAEYTATAQSSAAKQGYRYYSKRHCFPFGSSCQPRQIKSKPTRGIYRCDTFVLDAWGGTSALYSNALSGIKAAPFENRSNLDKWYKHIDSLTSWYRLQTPKNVYDNMQRAWW</sequence>
<protein>
    <submittedName>
        <fullName evidence="2">Uncharacterized protein</fullName>
    </submittedName>
</protein>
<evidence type="ECO:0000256" key="1">
    <source>
        <dbReference type="SAM" id="SignalP"/>
    </source>
</evidence>
<keyword evidence="3" id="KW-1185">Reference proteome</keyword>
<dbReference type="PROSITE" id="PS51257">
    <property type="entry name" value="PROKAR_LIPOPROTEIN"/>
    <property type="match status" value="1"/>
</dbReference>
<keyword evidence="1" id="KW-0732">Signal</keyword>